<feature type="non-terminal residue" evidence="4">
    <location>
        <position position="1"/>
    </location>
</feature>
<dbReference type="AlphaFoldDB" id="A0A426YR63"/>
<dbReference type="GO" id="GO:0005829">
    <property type="term" value="C:cytosol"/>
    <property type="evidence" value="ECO:0007669"/>
    <property type="project" value="TreeGrafter"/>
</dbReference>
<evidence type="ECO:0000256" key="2">
    <source>
        <dbReference type="ARBA" id="ARBA00022679"/>
    </source>
</evidence>
<dbReference type="PANTHER" id="PTHR43285">
    <property type="entry name" value="ANTHRANILATE PHOSPHORIBOSYLTRANSFERASE"/>
    <property type="match status" value="1"/>
</dbReference>
<evidence type="ECO:0000259" key="3">
    <source>
        <dbReference type="Pfam" id="PF00591"/>
    </source>
</evidence>
<comment type="caution">
    <text evidence="4">The sequence shown here is derived from an EMBL/GenBank/DDBJ whole genome shotgun (WGS) entry which is preliminary data.</text>
</comment>
<gene>
    <name evidence="4" type="ORF">B296_00049332</name>
</gene>
<name>A0A426YR63_ENSVE</name>
<dbReference type="EMBL" id="AMZH03010723">
    <property type="protein sequence ID" value="RRT54206.1"/>
    <property type="molecule type" value="Genomic_DNA"/>
</dbReference>
<protein>
    <recommendedName>
        <fullName evidence="3">Glycosyl transferase family 3 domain-containing protein</fullName>
    </recommendedName>
</protein>
<dbReference type="PANTHER" id="PTHR43285:SF2">
    <property type="entry name" value="ANTHRANILATE PHOSPHORIBOSYLTRANSFERASE"/>
    <property type="match status" value="1"/>
</dbReference>
<sequence>YLLDFTIMNYTYGAVDFGIPRCTVEDLKGGDPQFNAEVLTRVLSGEKGPIADALVLNAAAALLVSGRVSNFSEGMAVAQETHQSGKAIDTLASWIAVSNVKIERSNCKLYLIGLGCLLKGHQDAAFPQL</sequence>
<keyword evidence="1" id="KW-0328">Glycosyltransferase</keyword>
<dbReference type="InterPro" id="IPR005940">
    <property type="entry name" value="Anthranilate_Pribosyl_Tfrase"/>
</dbReference>
<dbReference type="GO" id="GO:0000162">
    <property type="term" value="P:L-tryptophan biosynthetic process"/>
    <property type="evidence" value="ECO:0007669"/>
    <property type="project" value="InterPro"/>
</dbReference>
<feature type="domain" description="Glycosyl transferase family 3" evidence="3">
    <location>
        <begin position="7"/>
        <end position="87"/>
    </location>
</feature>
<keyword evidence="2" id="KW-0808">Transferase</keyword>
<reference evidence="4 5" key="1">
    <citation type="journal article" date="2014" name="Agronomy (Basel)">
        <title>A Draft Genome Sequence for Ensete ventricosum, the Drought-Tolerant Tree Against Hunger.</title>
        <authorList>
            <person name="Harrison J."/>
            <person name="Moore K.A."/>
            <person name="Paszkiewicz K."/>
            <person name="Jones T."/>
            <person name="Grant M."/>
            <person name="Ambacheew D."/>
            <person name="Muzemil S."/>
            <person name="Studholme D.J."/>
        </authorList>
    </citation>
    <scope>NUCLEOTIDE SEQUENCE [LARGE SCALE GENOMIC DNA]</scope>
</reference>
<dbReference type="InterPro" id="IPR035902">
    <property type="entry name" value="Nuc_phospho_transferase"/>
</dbReference>
<dbReference type="Proteomes" id="UP000287651">
    <property type="component" value="Unassembled WGS sequence"/>
</dbReference>
<dbReference type="Gene3D" id="3.40.1030.10">
    <property type="entry name" value="Nucleoside phosphorylase/phosphoribosyltransferase catalytic domain"/>
    <property type="match status" value="1"/>
</dbReference>
<evidence type="ECO:0000256" key="1">
    <source>
        <dbReference type="ARBA" id="ARBA00022676"/>
    </source>
</evidence>
<accession>A0A426YR63</accession>
<evidence type="ECO:0000313" key="4">
    <source>
        <dbReference type="EMBL" id="RRT54206.1"/>
    </source>
</evidence>
<evidence type="ECO:0000313" key="5">
    <source>
        <dbReference type="Proteomes" id="UP000287651"/>
    </source>
</evidence>
<dbReference type="InterPro" id="IPR000312">
    <property type="entry name" value="Glycosyl_Trfase_fam3"/>
</dbReference>
<proteinExistence type="predicted"/>
<dbReference type="Pfam" id="PF00591">
    <property type="entry name" value="Glycos_transf_3"/>
    <property type="match status" value="1"/>
</dbReference>
<organism evidence="4 5">
    <name type="scientific">Ensete ventricosum</name>
    <name type="common">Abyssinian banana</name>
    <name type="synonym">Musa ensete</name>
    <dbReference type="NCBI Taxonomy" id="4639"/>
    <lineage>
        <taxon>Eukaryota</taxon>
        <taxon>Viridiplantae</taxon>
        <taxon>Streptophyta</taxon>
        <taxon>Embryophyta</taxon>
        <taxon>Tracheophyta</taxon>
        <taxon>Spermatophyta</taxon>
        <taxon>Magnoliopsida</taxon>
        <taxon>Liliopsida</taxon>
        <taxon>Zingiberales</taxon>
        <taxon>Musaceae</taxon>
        <taxon>Ensete</taxon>
    </lineage>
</organism>
<dbReference type="GO" id="GO:0004048">
    <property type="term" value="F:anthranilate phosphoribosyltransferase activity"/>
    <property type="evidence" value="ECO:0007669"/>
    <property type="project" value="InterPro"/>
</dbReference>
<dbReference type="SUPFAM" id="SSF52418">
    <property type="entry name" value="Nucleoside phosphorylase/phosphoribosyltransferase catalytic domain"/>
    <property type="match status" value="1"/>
</dbReference>